<evidence type="ECO:0000313" key="3">
    <source>
        <dbReference type="Proteomes" id="UP000828390"/>
    </source>
</evidence>
<organism evidence="2 3">
    <name type="scientific">Dreissena polymorpha</name>
    <name type="common">Zebra mussel</name>
    <name type="synonym">Mytilus polymorpha</name>
    <dbReference type="NCBI Taxonomy" id="45954"/>
    <lineage>
        <taxon>Eukaryota</taxon>
        <taxon>Metazoa</taxon>
        <taxon>Spiralia</taxon>
        <taxon>Lophotrochozoa</taxon>
        <taxon>Mollusca</taxon>
        <taxon>Bivalvia</taxon>
        <taxon>Autobranchia</taxon>
        <taxon>Heteroconchia</taxon>
        <taxon>Euheterodonta</taxon>
        <taxon>Imparidentia</taxon>
        <taxon>Neoheterodontei</taxon>
        <taxon>Myida</taxon>
        <taxon>Dreissenoidea</taxon>
        <taxon>Dreissenidae</taxon>
        <taxon>Dreissena</taxon>
    </lineage>
</organism>
<dbReference type="AlphaFoldDB" id="A0A9D4FVM5"/>
<keyword evidence="3" id="KW-1185">Reference proteome</keyword>
<feature type="transmembrane region" description="Helical" evidence="1">
    <location>
        <begin position="30"/>
        <end position="55"/>
    </location>
</feature>
<protein>
    <submittedName>
        <fullName evidence="2">Uncharacterized protein</fullName>
    </submittedName>
</protein>
<dbReference type="Proteomes" id="UP000828390">
    <property type="component" value="Unassembled WGS sequence"/>
</dbReference>
<keyword evidence="1" id="KW-0472">Membrane</keyword>
<evidence type="ECO:0000313" key="2">
    <source>
        <dbReference type="EMBL" id="KAH3805186.1"/>
    </source>
</evidence>
<gene>
    <name evidence="2" type="ORF">DPMN_133482</name>
</gene>
<sequence length="99" mass="10960">MINEVFCMELEAYVRPQVKAESGSRKANPVLVGTLVPIAVVIGVGGLIAASVIIYRKRMRPVNERLTIAIQETGDETTNNDEQETEPIPLKEIRLVAER</sequence>
<dbReference type="EMBL" id="JAIWYP010000006">
    <property type="protein sequence ID" value="KAH3805186.1"/>
    <property type="molecule type" value="Genomic_DNA"/>
</dbReference>
<name>A0A9D4FVM5_DREPO</name>
<proteinExistence type="predicted"/>
<reference evidence="2" key="2">
    <citation type="submission" date="2020-11" db="EMBL/GenBank/DDBJ databases">
        <authorList>
            <person name="McCartney M.A."/>
            <person name="Auch B."/>
            <person name="Kono T."/>
            <person name="Mallez S."/>
            <person name="Becker A."/>
            <person name="Gohl D.M."/>
            <person name="Silverstein K.A.T."/>
            <person name="Koren S."/>
            <person name="Bechman K.B."/>
            <person name="Herman A."/>
            <person name="Abrahante J.E."/>
            <person name="Garbe J."/>
        </authorList>
    </citation>
    <scope>NUCLEOTIDE SEQUENCE</scope>
    <source>
        <strain evidence="2">Duluth1</strain>
        <tissue evidence="2">Whole animal</tissue>
    </source>
</reference>
<accession>A0A9D4FVM5</accession>
<reference evidence="2" key="1">
    <citation type="journal article" date="2019" name="bioRxiv">
        <title>The Genome of the Zebra Mussel, Dreissena polymorpha: A Resource for Invasive Species Research.</title>
        <authorList>
            <person name="McCartney M.A."/>
            <person name="Auch B."/>
            <person name="Kono T."/>
            <person name="Mallez S."/>
            <person name="Zhang Y."/>
            <person name="Obille A."/>
            <person name="Becker A."/>
            <person name="Abrahante J.E."/>
            <person name="Garbe J."/>
            <person name="Badalamenti J.P."/>
            <person name="Herman A."/>
            <person name="Mangelson H."/>
            <person name="Liachko I."/>
            <person name="Sullivan S."/>
            <person name="Sone E.D."/>
            <person name="Koren S."/>
            <person name="Silverstein K.A.T."/>
            <person name="Beckman K.B."/>
            <person name="Gohl D.M."/>
        </authorList>
    </citation>
    <scope>NUCLEOTIDE SEQUENCE</scope>
    <source>
        <strain evidence="2">Duluth1</strain>
        <tissue evidence="2">Whole animal</tissue>
    </source>
</reference>
<evidence type="ECO:0000256" key="1">
    <source>
        <dbReference type="SAM" id="Phobius"/>
    </source>
</evidence>
<keyword evidence="1" id="KW-1133">Transmembrane helix</keyword>
<keyword evidence="1" id="KW-0812">Transmembrane</keyword>
<comment type="caution">
    <text evidence="2">The sequence shown here is derived from an EMBL/GenBank/DDBJ whole genome shotgun (WGS) entry which is preliminary data.</text>
</comment>